<comment type="catalytic activity">
    <reaction evidence="14">
        <text>L-seryl-[protein] + ATP = O-phospho-L-seryl-[protein] + ADP + H(+)</text>
        <dbReference type="Rhea" id="RHEA:17989"/>
        <dbReference type="Rhea" id="RHEA-COMP:9863"/>
        <dbReference type="Rhea" id="RHEA-COMP:11604"/>
        <dbReference type="ChEBI" id="CHEBI:15378"/>
        <dbReference type="ChEBI" id="CHEBI:29999"/>
        <dbReference type="ChEBI" id="CHEBI:30616"/>
        <dbReference type="ChEBI" id="CHEBI:83421"/>
        <dbReference type="ChEBI" id="CHEBI:456216"/>
        <dbReference type="EC" id="2.7.11.1"/>
    </reaction>
</comment>
<dbReference type="InterPro" id="IPR051334">
    <property type="entry name" value="SRPK"/>
</dbReference>
<dbReference type="RefSeq" id="XP_056057954.1">
    <property type="nucleotide sequence ID" value="XM_056199512.1"/>
</dbReference>
<dbReference type="InterPro" id="IPR017441">
    <property type="entry name" value="Protein_kinase_ATP_BS"/>
</dbReference>
<dbReference type="Proteomes" id="UP001144673">
    <property type="component" value="Unassembled WGS sequence"/>
</dbReference>
<sequence length="472" mass="53436">MPTLVAVNAATTAADENLNLKLNPRPRARFFGEAEYVEKICRYRYGRGGYHPVHLADTLDQGRYRVIHKLGHGGFSTVWLCLNTEDARRPTYVAVKVLAAEDDREVDCRELRIGLHLRERLTGDQPFCLPLREFRLEGPNGTHICIVYPVRGPTLGSAMDVFAERQDCAGTVRRLLGQVATTLDILHKNGVCHGDLRPENVFIGLKSLDGLDVPAVYRILGEPDTHEVTLIRSDHTAESVPRYLVYPVHAPDISLSYLLPQVYIADFGESFFYEEESPRVTGIPRAYCAPEAVFDNISGPASDLWSLGCLFFETRLGCKIIEPADLLCRNDDEYILSLALILGRLPESWWARWQPRHEYFRPDDDGEYKDEDKDAAANYDEQRKGTHDRLKTQPGKLESFMPCGLKEPRSIREKIEVSCYSADFEGKELCKAQHMTAMEVSAMADLLKQLLRYVPGERISAEDAANHGWYQM</sequence>
<evidence type="ECO:0000256" key="14">
    <source>
        <dbReference type="ARBA" id="ARBA00048679"/>
    </source>
</evidence>
<dbReference type="GeneID" id="80894761"/>
<evidence type="ECO:0000313" key="18">
    <source>
        <dbReference type="Proteomes" id="UP001144673"/>
    </source>
</evidence>
<evidence type="ECO:0000256" key="13">
    <source>
        <dbReference type="ARBA" id="ARBA00047899"/>
    </source>
</evidence>
<protein>
    <recommendedName>
        <fullName evidence="5">EKC/KEOPS complex subunit BUD32</fullName>
        <ecNumber evidence="3">2.7.11.1</ecNumber>
    </recommendedName>
    <alternativeName>
        <fullName evidence="11 12">Atypical Serine/threonine protein kinase BUD32</fullName>
    </alternativeName>
    <alternativeName>
        <fullName evidence="4">EKC/KEOPS complex subunit bud32</fullName>
    </alternativeName>
</protein>
<dbReference type="SUPFAM" id="SSF56112">
    <property type="entry name" value="Protein kinase-like (PK-like)"/>
    <property type="match status" value="1"/>
</dbReference>
<keyword evidence="6" id="KW-0723">Serine/threonine-protein kinase</keyword>
<keyword evidence="7" id="KW-0808">Transferase</keyword>
<evidence type="ECO:0000256" key="10">
    <source>
        <dbReference type="ARBA" id="ARBA00022840"/>
    </source>
</evidence>
<comment type="subunit">
    <text evidence="2">Component of the EKC/KEOPS complex composed of at least BUD32, CGI121, GON7, KAE1 and PCC1; the whole complex dimerizes.</text>
</comment>
<dbReference type="PANTHER" id="PTHR47634:SF9">
    <property type="entry name" value="PROTEIN KINASE DOMAIN-CONTAINING PROTEIN-RELATED"/>
    <property type="match status" value="1"/>
</dbReference>
<keyword evidence="8 15" id="KW-0547">Nucleotide-binding</keyword>
<reference evidence="17" key="1">
    <citation type="journal article" date="2023" name="Access Microbiol">
        <title>De-novo genome assembly for Akanthomyces muscarius, a biocontrol agent of insect agricultural pests.</title>
        <authorList>
            <person name="Erdos Z."/>
            <person name="Studholme D.J."/>
            <person name="Raymond B."/>
            <person name="Sharma M."/>
        </authorList>
    </citation>
    <scope>NUCLEOTIDE SEQUENCE</scope>
    <source>
        <strain evidence="17">Ve6</strain>
    </source>
</reference>
<dbReference type="InterPro" id="IPR008266">
    <property type="entry name" value="Tyr_kinase_AS"/>
</dbReference>
<evidence type="ECO:0000256" key="6">
    <source>
        <dbReference type="ARBA" id="ARBA00022527"/>
    </source>
</evidence>
<evidence type="ECO:0000256" key="5">
    <source>
        <dbReference type="ARBA" id="ARBA00019973"/>
    </source>
</evidence>
<dbReference type="PROSITE" id="PS00107">
    <property type="entry name" value="PROTEIN_KINASE_ATP"/>
    <property type="match status" value="1"/>
</dbReference>
<evidence type="ECO:0000256" key="2">
    <source>
        <dbReference type="ARBA" id="ARBA00011534"/>
    </source>
</evidence>
<dbReference type="EMBL" id="JAJHUN010000002">
    <property type="protein sequence ID" value="KAJ4161570.1"/>
    <property type="molecule type" value="Genomic_DNA"/>
</dbReference>
<evidence type="ECO:0000313" key="17">
    <source>
        <dbReference type="EMBL" id="KAJ4161570.1"/>
    </source>
</evidence>
<comment type="function">
    <text evidence="1">Component of the EKC/KEOPS complex that is required for the formation of a threonylcarbamoyl group on adenosine at position 37 (t(6)A37) in tRNAs that read codons beginning with adenine. The complex is probably involved in the transfer of the threonylcarbamoyl moiety of threonylcarbamoyl-AMP (TC-AMP) to the N6 group of A37. BUD32 has ATPase activity in the context of the EKC/KEOPS complex and likely plays a supporting role to the catalytic subunit KAE1. The EKC/KEOPS complex also promotes both telomere uncapping and telomere elongation. The complex is required for efficient recruitment of transcriptional coactivators.</text>
</comment>
<evidence type="ECO:0000256" key="9">
    <source>
        <dbReference type="ARBA" id="ARBA00022777"/>
    </source>
</evidence>
<evidence type="ECO:0000256" key="4">
    <source>
        <dbReference type="ARBA" id="ARBA00013948"/>
    </source>
</evidence>
<dbReference type="GO" id="GO:0050684">
    <property type="term" value="P:regulation of mRNA processing"/>
    <property type="evidence" value="ECO:0007669"/>
    <property type="project" value="TreeGrafter"/>
</dbReference>
<keyword evidence="10 15" id="KW-0067">ATP-binding</keyword>
<evidence type="ECO:0000256" key="11">
    <source>
        <dbReference type="ARBA" id="ARBA00030980"/>
    </source>
</evidence>
<dbReference type="GO" id="GO:0005524">
    <property type="term" value="F:ATP binding"/>
    <property type="evidence" value="ECO:0007669"/>
    <property type="project" value="UniProtKB-UniRule"/>
</dbReference>
<dbReference type="AlphaFoldDB" id="A0A9W8QMH3"/>
<evidence type="ECO:0000256" key="15">
    <source>
        <dbReference type="PROSITE-ProRule" id="PRU10141"/>
    </source>
</evidence>
<gene>
    <name evidence="17" type="ORF">LMH87_007602</name>
</gene>
<proteinExistence type="predicted"/>
<dbReference type="EC" id="2.7.11.1" evidence="3"/>
<evidence type="ECO:0000256" key="8">
    <source>
        <dbReference type="ARBA" id="ARBA00022741"/>
    </source>
</evidence>
<name>A0A9W8QMH3_AKAMU</name>
<dbReference type="GO" id="GO:0004674">
    <property type="term" value="F:protein serine/threonine kinase activity"/>
    <property type="evidence" value="ECO:0007669"/>
    <property type="project" value="UniProtKB-KW"/>
</dbReference>
<keyword evidence="9" id="KW-0418">Kinase</keyword>
<comment type="catalytic activity">
    <reaction evidence="13">
        <text>L-threonyl-[protein] + ATP = O-phospho-L-threonyl-[protein] + ADP + H(+)</text>
        <dbReference type="Rhea" id="RHEA:46608"/>
        <dbReference type="Rhea" id="RHEA-COMP:11060"/>
        <dbReference type="Rhea" id="RHEA-COMP:11605"/>
        <dbReference type="ChEBI" id="CHEBI:15378"/>
        <dbReference type="ChEBI" id="CHEBI:30013"/>
        <dbReference type="ChEBI" id="CHEBI:30616"/>
        <dbReference type="ChEBI" id="CHEBI:61977"/>
        <dbReference type="ChEBI" id="CHEBI:456216"/>
        <dbReference type="EC" id="2.7.11.1"/>
    </reaction>
</comment>
<comment type="caution">
    <text evidence="17">The sequence shown here is derived from an EMBL/GenBank/DDBJ whole genome shotgun (WGS) entry which is preliminary data.</text>
</comment>
<evidence type="ECO:0000259" key="16">
    <source>
        <dbReference type="PROSITE" id="PS50011"/>
    </source>
</evidence>
<dbReference type="GO" id="GO:0000245">
    <property type="term" value="P:spliceosomal complex assembly"/>
    <property type="evidence" value="ECO:0007669"/>
    <property type="project" value="TreeGrafter"/>
</dbReference>
<keyword evidence="18" id="KW-1185">Reference proteome</keyword>
<evidence type="ECO:0000256" key="1">
    <source>
        <dbReference type="ARBA" id="ARBA00003747"/>
    </source>
</evidence>
<dbReference type="Gene3D" id="1.10.510.10">
    <property type="entry name" value="Transferase(Phosphotransferase) domain 1"/>
    <property type="match status" value="1"/>
</dbReference>
<organism evidence="17 18">
    <name type="scientific">Akanthomyces muscarius</name>
    <name type="common">Entomopathogenic fungus</name>
    <name type="synonym">Lecanicillium muscarium</name>
    <dbReference type="NCBI Taxonomy" id="2231603"/>
    <lineage>
        <taxon>Eukaryota</taxon>
        <taxon>Fungi</taxon>
        <taxon>Dikarya</taxon>
        <taxon>Ascomycota</taxon>
        <taxon>Pezizomycotina</taxon>
        <taxon>Sordariomycetes</taxon>
        <taxon>Hypocreomycetidae</taxon>
        <taxon>Hypocreales</taxon>
        <taxon>Cordycipitaceae</taxon>
        <taxon>Akanthomyces</taxon>
    </lineage>
</organism>
<dbReference type="Gene3D" id="3.30.200.20">
    <property type="entry name" value="Phosphorylase Kinase, domain 1"/>
    <property type="match status" value="1"/>
</dbReference>
<evidence type="ECO:0000256" key="3">
    <source>
        <dbReference type="ARBA" id="ARBA00012513"/>
    </source>
</evidence>
<dbReference type="PROSITE" id="PS00109">
    <property type="entry name" value="PROTEIN_KINASE_TYR"/>
    <property type="match status" value="1"/>
</dbReference>
<evidence type="ECO:0000256" key="12">
    <source>
        <dbReference type="ARBA" id="ARBA00033194"/>
    </source>
</evidence>
<feature type="domain" description="Protein kinase" evidence="16">
    <location>
        <begin position="64"/>
        <end position="470"/>
    </location>
</feature>
<dbReference type="Pfam" id="PF00069">
    <property type="entry name" value="Pkinase"/>
    <property type="match status" value="2"/>
</dbReference>
<evidence type="ECO:0000256" key="7">
    <source>
        <dbReference type="ARBA" id="ARBA00022679"/>
    </source>
</evidence>
<accession>A0A9W8QMH3</accession>
<dbReference type="PANTHER" id="PTHR47634">
    <property type="entry name" value="PROTEIN KINASE DOMAIN-CONTAINING PROTEIN-RELATED"/>
    <property type="match status" value="1"/>
</dbReference>
<dbReference type="InterPro" id="IPR000719">
    <property type="entry name" value="Prot_kinase_dom"/>
</dbReference>
<dbReference type="PROSITE" id="PS50011">
    <property type="entry name" value="PROTEIN_KINASE_DOM"/>
    <property type="match status" value="1"/>
</dbReference>
<dbReference type="KEGG" id="amus:LMH87_007602"/>
<feature type="binding site" evidence="15">
    <location>
        <position position="96"/>
    </location>
    <ligand>
        <name>ATP</name>
        <dbReference type="ChEBI" id="CHEBI:30616"/>
    </ligand>
</feature>
<dbReference type="InterPro" id="IPR011009">
    <property type="entry name" value="Kinase-like_dom_sf"/>
</dbReference>